<dbReference type="GO" id="GO:1904263">
    <property type="term" value="P:positive regulation of TORC1 signaling"/>
    <property type="evidence" value="ECO:0000318"/>
    <property type="project" value="GO_Central"/>
</dbReference>
<dbReference type="PANTHER" id="PTHR46170:SF1">
    <property type="entry name" value="GATOR COMPLEX PROTEIN WDR59"/>
    <property type="match status" value="1"/>
</dbReference>
<feature type="compositionally biased region" description="Polar residues" evidence="5">
    <location>
        <begin position="64"/>
        <end position="74"/>
    </location>
</feature>
<evidence type="ECO:0000313" key="8">
    <source>
        <dbReference type="JaponicusDB" id="SJAG_00209"/>
    </source>
</evidence>
<feature type="compositionally biased region" description="Basic and acidic residues" evidence="5">
    <location>
        <begin position="792"/>
        <end position="802"/>
    </location>
</feature>
<keyword evidence="7" id="KW-0436">Ligase</keyword>
<dbReference type="JaponicusDB" id="SJAG_00209">
    <property type="gene designation" value="sea3"/>
</dbReference>
<evidence type="ECO:0000313" key="7">
    <source>
        <dbReference type="EMBL" id="EEB05210.1"/>
    </source>
</evidence>
<dbReference type="VEuPathDB" id="FungiDB:SJAG_00209"/>
<accession>B6JV09</accession>
<evidence type="ECO:0000259" key="6">
    <source>
        <dbReference type="PROSITE" id="PS50908"/>
    </source>
</evidence>
<dbReference type="GO" id="GO:0034198">
    <property type="term" value="P:cellular response to amino acid starvation"/>
    <property type="evidence" value="ECO:0000318"/>
    <property type="project" value="GO_Central"/>
</dbReference>
<dbReference type="SUPFAM" id="SSF50978">
    <property type="entry name" value="WD40 repeat-like"/>
    <property type="match status" value="1"/>
</dbReference>
<sequence length="1317" mass="147418">MEDSLTKSESPNSNSNSEPQDHVSSQALLISNKPSTNALDDQHSSQSHEASSAEIANADDIGFPSSNSTISTRPFQARNKFGNVRSGFAVRSFSSSPFTRSAFHESLGTNGEASPSIGINNISPIRIPEETINGFLNLRSPASQAFSKETSSTDQERFFQHTHTRTISSNNLSSQLTSIHSTPIVVECPSENSASHSYSSRLPNVGGFDDSVNEENDKMGPYRSPTFERQLSIQVNQPVGAMSLSPCGRDVALASRHGLLIIDLDNPYNPPRMLHHSTLWEVADAQWNVHTARDTWIVSTSNQKAIVWNLALPNDQAIEFTLRGHTRAVTDMNWHRQNPDILATCSTDSSVLCWDLREPRFPVNSFYDWSNGATQVKWNLRNPHILASSHGRLLRIWDDRKGSQPLHTICTSDTLTKINGVEFNRVSETRLITCAMDRTVKFWDYSKSCTEAEYTITTNTPVWKARYTPFGVGVILMPQRGDHSVHMYDCRDMQQTGPRRVHSFLGHTDQVKEFLWRCRGEEVAHCDNRDFQLVTWSKDRHVRLWPIGSELLNIMGHNASLPVPFELPRLGAKYRTYAREPSIPDVTDSETDEAFKSAPSQRRNTLQKRPAAYMTRSQKSYTSLTPLNWLRGISMGRLGNASDWEIPQNLGEELSWVSQKFGNVNFESLDVADRKCTISLNGSVLDNGAYTFMRIHIFFPPAYPQSAVPKFQLEKSSAFDDEQFRFIMATLNHIAQLCVATGKPCMDVCLSYLCGESRAEDFWKEEDKSETDSSDTSSLSSDLQEPFPLPDPTRETQPDTRQKHNIPLPKTSAAIFCGNNTLVCFFTDKTEFDTNRSITSARESHGRQKLFESFGILNGIGLTGDSESTSNTTMTVDDDSSFIGTGHSESDSEFEWELNETTTGNNLFGRLPGYQPTFSGIARRVDNSDIFSGKRISSRASGRRSMVSSRAVEAKHLVVMFDMSRYLPDSKELAVRYAVSGNRVAVCDHNARVSELCGFREVSLAWKLVGRILALSLQEAHASGTLLKGINLWIHGPSAFWILNSLLPYYMEERNIQMLAMLACVLEETDFCSATSTNAEHNGTSVYSKQSLPDYGGTSALLSQQTMHSISTKSLTAIHADSKQAIDAHPAHPEASLLPGGSVAKIKETESYNITITMRHLDQTATYVPPSIPDWIGSVESLHTLFSNWRTIYIKQLDHWGLYQPFLELKKINNLDKQLPHPASESLLFRCRNCGRKLKSSTYCSKCQLVNQGVQCVICELPMRTPTYVCKRCFHGGHLKCLRSWVKQFAKSGTPMVCAYGCGCDCNFEEQAHLLFR</sequence>
<name>B6JV09_SCHJY</name>
<dbReference type="PROSITE" id="PS50082">
    <property type="entry name" value="WD_REPEATS_2"/>
    <property type="match status" value="1"/>
</dbReference>
<dbReference type="GO" id="GO:1904262">
    <property type="term" value="P:negative regulation of TORC1 signaling"/>
    <property type="evidence" value="ECO:0007669"/>
    <property type="project" value="EnsemblFungi"/>
</dbReference>
<dbReference type="SMART" id="SM00320">
    <property type="entry name" value="WD40"/>
    <property type="match status" value="5"/>
</dbReference>
<dbReference type="SMART" id="SM00591">
    <property type="entry name" value="RWD"/>
    <property type="match status" value="1"/>
</dbReference>
<evidence type="ECO:0000256" key="4">
    <source>
        <dbReference type="PROSITE-ProRule" id="PRU00221"/>
    </source>
</evidence>
<dbReference type="OMA" id="HRRETCL"/>
<dbReference type="InterPro" id="IPR049566">
    <property type="entry name" value="WDR59_RTC1-like_RING_Znf"/>
</dbReference>
<dbReference type="GO" id="GO:0061700">
    <property type="term" value="C:GATOR2 complex"/>
    <property type="evidence" value="ECO:0007669"/>
    <property type="project" value="EnsemblFungi"/>
</dbReference>
<dbReference type="InterPro" id="IPR006575">
    <property type="entry name" value="RWD_dom"/>
</dbReference>
<evidence type="ECO:0000256" key="2">
    <source>
        <dbReference type="ARBA" id="ARBA00022737"/>
    </source>
</evidence>
<comment type="similarity">
    <text evidence="3">Belongs to the WD repeat WDR59 family.</text>
</comment>
<dbReference type="Pfam" id="PF00400">
    <property type="entry name" value="WD40"/>
    <property type="match status" value="2"/>
</dbReference>
<dbReference type="InterPro" id="IPR001680">
    <property type="entry name" value="WD40_rpt"/>
</dbReference>
<dbReference type="InterPro" id="IPR049567">
    <property type="entry name" value="WDR59-like"/>
</dbReference>
<dbReference type="GO" id="GO:0005774">
    <property type="term" value="C:vacuolar membrane"/>
    <property type="evidence" value="ECO:0000318"/>
    <property type="project" value="GO_Central"/>
</dbReference>
<protein>
    <submittedName>
        <fullName evidence="7">Ubiquitin-protein ligase E3</fullName>
    </submittedName>
</protein>
<keyword evidence="2" id="KW-0677">Repeat</keyword>
<keyword evidence="1 4" id="KW-0853">WD repeat</keyword>
<feature type="compositionally biased region" description="Low complexity" evidence="5">
    <location>
        <begin position="44"/>
        <end position="54"/>
    </location>
</feature>
<feature type="repeat" description="WD" evidence="4">
    <location>
        <begin position="322"/>
        <end position="357"/>
    </location>
</feature>
<feature type="compositionally biased region" description="Low complexity" evidence="5">
    <location>
        <begin position="8"/>
        <end position="18"/>
    </location>
</feature>
<dbReference type="PROSITE" id="PS50908">
    <property type="entry name" value="RWD"/>
    <property type="match status" value="1"/>
</dbReference>
<proteinExistence type="inferred from homology"/>
<dbReference type="PANTHER" id="PTHR46170">
    <property type="entry name" value="GATOR COMPLEX PROTEIN WDR59"/>
    <property type="match status" value="1"/>
</dbReference>
<organism evidence="7 9">
    <name type="scientific">Schizosaccharomyces japonicus (strain yFS275 / FY16936)</name>
    <name type="common">Fission yeast</name>
    <dbReference type="NCBI Taxonomy" id="402676"/>
    <lineage>
        <taxon>Eukaryota</taxon>
        <taxon>Fungi</taxon>
        <taxon>Dikarya</taxon>
        <taxon>Ascomycota</taxon>
        <taxon>Taphrinomycotina</taxon>
        <taxon>Schizosaccharomycetes</taxon>
        <taxon>Schizosaccharomycetales</taxon>
        <taxon>Schizosaccharomycetaceae</taxon>
        <taxon>Schizosaccharomyces</taxon>
    </lineage>
</organism>
<evidence type="ECO:0000256" key="3">
    <source>
        <dbReference type="ARBA" id="ARBA00038452"/>
    </source>
</evidence>
<gene>
    <name evidence="8" type="primary">sea3</name>
    <name evidence="7" type="ORF">SJAG_00209</name>
</gene>
<evidence type="ECO:0000256" key="1">
    <source>
        <dbReference type="ARBA" id="ARBA00022574"/>
    </source>
</evidence>
<dbReference type="Proteomes" id="UP000001744">
    <property type="component" value="Unassembled WGS sequence"/>
</dbReference>
<feature type="domain" description="RWD" evidence="6">
    <location>
        <begin position="652"/>
        <end position="760"/>
    </location>
</feature>
<feature type="region of interest" description="Disordered" evidence="5">
    <location>
        <begin position="1"/>
        <end position="74"/>
    </location>
</feature>
<evidence type="ECO:0000256" key="5">
    <source>
        <dbReference type="SAM" id="MobiDB-lite"/>
    </source>
</evidence>
<dbReference type="RefSeq" id="XP_002171503.1">
    <property type="nucleotide sequence ID" value="XM_002171467.2"/>
</dbReference>
<dbReference type="OrthoDB" id="311712at2759"/>
<feature type="compositionally biased region" description="Low complexity" evidence="5">
    <location>
        <begin position="774"/>
        <end position="783"/>
    </location>
</feature>
<dbReference type="Pfam" id="PF17120">
    <property type="entry name" value="zf-RING_16"/>
    <property type="match status" value="1"/>
</dbReference>
<dbReference type="GO" id="GO:1990130">
    <property type="term" value="C:GATOR1 complex"/>
    <property type="evidence" value="ECO:0007669"/>
    <property type="project" value="EnsemblFungi"/>
</dbReference>
<dbReference type="GO" id="GO:0016874">
    <property type="term" value="F:ligase activity"/>
    <property type="evidence" value="ECO:0007669"/>
    <property type="project" value="UniProtKB-KW"/>
</dbReference>
<dbReference type="EMBL" id="KE651166">
    <property type="protein sequence ID" value="EEB05210.1"/>
    <property type="molecule type" value="Genomic_DNA"/>
</dbReference>
<dbReference type="InterPro" id="IPR015943">
    <property type="entry name" value="WD40/YVTN_repeat-like_dom_sf"/>
</dbReference>
<dbReference type="Gene3D" id="2.130.10.10">
    <property type="entry name" value="YVTN repeat-like/Quinoprotein amine dehydrogenase"/>
    <property type="match status" value="1"/>
</dbReference>
<dbReference type="PROSITE" id="PS50294">
    <property type="entry name" value="WD_REPEATS_REGION"/>
    <property type="match status" value="1"/>
</dbReference>
<dbReference type="GO" id="GO:0035859">
    <property type="term" value="C:Seh1-associated complex"/>
    <property type="evidence" value="ECO:0000318"/>
    <property type="project" value="GO_Central"/>
</dbReference>
<keyword evidence="9" id="KW-1185">Reference proteome</keyword>
<reference evidence="7 9" key="1">
    <citation type="journal article" date="2011" name="Science">
        <title>Comparative functional genomics of the fission yeasts.</title>
        <authorList>
            <person name="Rhind N."/>
            <person name="Chen Z."/>
            <person name="Yassour M."/>
            <person name="Thompson D.A."/>
            <person name="Haas B.J."/>
            <person name="Habib N."/>
            <person name="Wapinski I."/>
            <person name="Roy S."/>
            <person name="Lin M.F."/>
            <person name="Heiman D.I."/>
            <person name="Young S.K."/>
            <person name="Furuya K."/>
            <person name="Guo Y."/>
            <person name="Pidoux A."/>
            <person name="Chen H.M."/>
            <person name="Robbertse B."/>
            <person name="Goldberg J.M."/>
            <person name="Aoki K."/>
            <person name="Bayne E.H."/>
            <person name="Berlin A.M."/>
            <person name="Desjardins C.A."/>
            <person name="Dobbs E."/>
            <person name="Dukaj L."/>
            <person name="Fan L."/>
            <person name="FitzGerald M.G."/>
            <person name="French C."/>
            <person name="Gujja S."/>
            <person name="Hansen K."/>
            <person name="Keifenheim D."/>
            <person name="Levin J.Z."/>
            <person name="Mosher R.A."/>
            <person name="Mueller C.A."/>
            <person name="Pfiffner J."/>
            <person name="Priest M."/>
            <person name="Russ C."/>
            <person name="Smialowska A."/>
            <person name="Swoboda P."/>
            <person name="Sykes S.M."/>
            <person name="Vaughn M."/>
            <person name="Vengrova S."/>
            <person name="Yoder R."/>
            <person name="Zeng Q."/>
            <person name="Allshire R."/>
            <person name="Baulcombe D."/>
            <person name="Birren B.W."/>
            <person name="Brown W."/>
            <person name="Ekwall K."/>
            <person name="Kellis M."/>
            <person name="Leatherwood J."/>
            <person name="Levin H."/>
            <person name="Margalit H."/>
            <person name="Martienssen R."/>
            <person name="Nieduszynski C.A."/>
            <person name="Spatafora J.W."/>
            <person name="Friedman N."/>
            <person name="Dalgaard J.Z."/>
            <person name="Baumann P."/>
            <person name="Niki H."/>
            <person name="Regev A."/>
            <person name="Nusbaum C."/>
        </authorList>
    </citation>
    <scope>NUCLEOTIDE SEQUENCE [LARGE SCALE GENOMIC DNA]</scope>
    <source>
        <strain evidence="9">yFS275 / FY16936</strain>
    </source>
</reference>
<dbReference type="InterPro" id="IPR036322">
    <property type="entry name" value="WD40_repeat_dom_sf"/>
</dbReference>
<dbReference type="GO" id="GO:0035591">
    <property type="term" value="F:signaling adaptor activity"/>
    <property type="evidence" value="ECO:0000318"/>
    <property type="project" value="GO_Central"/>
</dbReference>
<evidence type="ECO:0000313" key="9">
    <source>
        <dbReference type="Proteomes" id="UP000001744"/>
    </source>
</evidence>
<dbReference type="GeneID" id="7047796"/>
<dbReference type="eggNOG" id="KOG0309">
    <property type="taxonomic scope" value="Eukaryota"/>
</dbReference>
<feature type="region of interest" description="Disordered" evidence="5">
    <location>
        <begin position="765"/>
        <end position="805"/>
    </location>
</feature>
<dbReference type="STRING" id="402676.B6JV09"/>
<feature type="compositionally biased region" description="Polar residues" evidence="5">
    <location>
        <begin position="22"/>
        <end position="39"/>
    </location>
</feature>
<dbReference type="HOGENOM" id="CLU_001497_0_0_1"/>